<dbReference type="PROSITE" id="PS00107">
    <property type="entry name" value="PROTEIN_KINASE_ATP"/>
    <property type="match status" value="1"/>
</dbReference>
<dbReference type="SUPFAM" id="SSF56112">
    <property type="entry name" value="Protein kinase-like (PK-like)"/>
    <property type="match status" value="1"/>
</dbReference>
<dbReference type="Gene3D" id="1.10.510.10">
    <property type="entry name" value="Transferase(Phosphotransferase) domain 1"/>
    <property type="match status" value="1"/>
</dbReference>
<dbReference type="CDD" id="cd14014">
    <property type="entry name" value="STKc_PknB_like"/>
    <property type="match status" value="1"/>
</dbReference>
<dbReference type="PROSITE" id="PS50011">
    <property type="entry name" value="PROTEIN_KINASE_DOM"/>
    <property type="match status" value="1"/>
</dbReference>
<keyword evidence="1" id="KW-0808">Transferase</keyword>
<reference evidence="8" key="1">
    <citation type="journal article" date="2019" name="Int. J. Syst. Evol. Microbiol.">
        <title>The Global Catalogue of Microorganisms (GCM) 10K type strain sequencing project: providing services to taxonomists for standard genome sequencing and annotation.</title>
        <authorList>
            <consortium name="The Broad Institute Genomics Platform"/>
            <consortium name="The Broad Institute Genome Sequencing Center for Infectious Disease"/>
            <person name="Wu L."/>
            <person name="Ma J."/>
        </authorList>
    </citation>
    <scope>NUCLEOTIDE SEQUENCE [LARGE SCALE GENOMIC DNA]</scope>
    <source>
        <strain evidence="8">CGMCC 1.10131</strain>
    </source>
</reference>
<dbReference type="RefSeq" id="WP_188407395.1">
    <property type="nucleotide sequence ID" value="NZ_BMDY01000009.1"/>
</dbReference>
<keyword evidence="3" id="KW-0418">Kinase</keyword>
<dbReference type="InterPro" id="IPR011009">
    <property type="entry name" value="Kinase-like_dom_sf"/>
</dbReference>
<keyword evidence="8" id="KW-1185">Reference proteome</keyword>
<dbReference type="PANTHER" id="PTHR43289:SF30">
    <property type="entry name" value="NON-SPECIFIC SERINE_THREONINE PROTEIN KINASE"/>
    <property type="match status" value="1"/>
</dbReference>
<dbReference type="InterPro" id="IPR017441">
    <property type="entry name" value="Protein_kinase_ATP_BS"/>
</dbReference>
<evidence type="ECO:0000256" key="2">
    <source>
        <dbReference type="ARBA" id="ARBA00022741"/>
    </source>
</evidence>
<dbReference type="EMBL" id="BMDY01000009">
    <property type="protein sequence ID" value="GGB05357.1"/>
    <property type="molecule type" value="Genomic_DNA"/>
</dbReference>
<feature type="binding site" evidence="5">
    <location>
        <position position="76"/>
    </location>
    <ligand>
        <name>ATP</name>
        <dbReference type="ChEBI" id="CHEBI:30616"/>
    </ligand>
</feature>
<evidence type="ECO:0000256" key="3">
    <source>
        <dbReference type="ARBA" id="ARBA00022777"/>
    </source>
</evidence>
<proteinExistence type="predicted"/>
<evidence type="ECO:0000313" key="7">
    <source>
        <dbReference type="EMBL" id="GGB05357.1"/>
    </source>
</evidence>
<evidence type="ECO:0000256" key="5">
    <source>
        <dbReference type="PROSITE-ProRule" id="PRU10141"/>
    </source>
</evidence>
<protein>
    <recommendedName>
        <fullName evidence="6">Protein kinase domain-containing protein</fullName>
    </recommendedName>
</protein>
<evidence type="ECO:0000313" key="8">
    <source>
        <dbReference type="Proteomes" id="UP000651977"/>
    </source>
</evidence>
<accession>A0ABQ1I327</accession>
<feature type="domain" description="Protein kinase" evidence="6">
    <location>
        <begin position="47"/>
        <end position="342"/>
    </location>
</feature>
<comment type="caution">
    <text evidence="7">The sequence shown here is derived from an EMBL/GenBank/DDBJ whole genome shotgun (WGS) entry which is preliminary data.</text>
</comment>
<dbReference type="SMART" id="SM00220">
    <property type="entry name" value="S_TKc"/>
    <property type="match status" value="1"/>
</dbReference>
<dbReference type="PANTHER" id="PTHR43289">
    <property type="entry name" value="MITOGEN-ACTIVATED PROTEIN KINASE KINASE KINASE 20-RELATED"/>
    <property type="match status" value="1"/>
</dbReference>
<dbReference type="PROSITE" id="PS00108">
    <property type="entry name" value="PROTEIN_KINASE_ST"/>
    <property type="match status" value="1"/>
</dbReference>
<evidence type="ECO:0000256" key="1">
    <source>
        <dbReference type="ARBA" id="ARBA00022679"/>
    </source>
</evidence>
<dbReference type="InterPro" id="IPR008271">
    <property type="entry name" value="Ser/Thr_kinase_AS"/>
</dbReference>
<dbReference type="InterPro" id="IPR000719">
    <property type="entry name" value="Prot_kinase_dom"/>
</dbReference>
<keyword evidence="2 5" id="KW-0547">Nucleotide-binding</keyword>
<dbReference type="Pfam" id="PF00069">
    <property type="entry name" value="Pkinase"/>
    <property type="match status" value="1"/>
</dbReference>
<evidence type="ECO:0000256" key="4">
    <source>
        <dbReference type="ARBA" id="ARBA00022840"/>
    </source>
</evidence>
<organism evidence="7 8">
    <name type="scientific">Agarivorans gilvus</name>
    <dbReference type="NCBI Taxonomy" id="680279"/>
    <lineage>
        <taxon>Bacteria</taxon>
        <taxon>Pseudomonadati</taxon>
        <taxon>Pseudomonadota</taxon>
        <taxon>Gammaproteobacteria</taxon>
        <taxon>Alteromonadales</taxon>
        <taxon>Alteromonadaceae</taxon>
        <taxon>Agarivorans</taxon>
    </lineage>
</organism>
<name>A0ABQ1I327_9ALTE</name>
<dbReference type="Gene3D" id="3.30.200.20">
    <property type="entry name" value="Phosphorylase Kinase, domain 1"/>
    <property type="match status" value="1"/>
</dbReference>
<dbReference type="Proteomes" id="UP000651977">
    <property type="component" value="Unassembled WGS sequence"/>
</dbReference>
<evidence type="ECO:0000259" key="6">
    <source>
        <dbReference type="PROSITE" id="PS50011"/>
    </source>
</evidence>
<sequence length="663" mass="73565">MAANYTGLFSDYELDQALKRADAKLLGLVELAKSEENEVYKQVDKQTILEELIGEGGSSVVYRGKDTALNRPVAVKLIKPSLSALFGVKASPEEGQLQAKFDHPNIATIHRYVNWRCPALDGIIAELGYDNISVYVMEFVSNAEPIIKSASRLSLRSKLDLMCQTISAVAEANHQGVIHADIKPDNILYSADNGKLKVIDMGISGRDELKQLSSSQRIKMGSGTPFYAAPEQLAGTFSRIPAWDVYSCCAVLLELILGEYSEQNLTLKDALEERGAEALSEARYFAINALSLESNKLKDRMLERDLKAILYRGLNSDLQVRYQNAGELLVDLQNALDCKPLIREQNKEANVKRWVLRNPVIAGLVVLMCLLAVFSSHRIWHQYQSLALEQQSSEATLKELSRLMGEKRRSGAQITADQLAVEASSRIMSSLPSNSSLKFELAMILGQSMIERGQCTQALEPAQYAHQHGQSQLVYDAPERIAATLLYVEALQCQQSFENRQQSFAILKSVQSVLDNSLLHKTPANLAELKSHLVSLSLVAEESIYTGMSDYRASYWQAWDLLLTAYESPLWQDLKLKQKGELVHYLSVELPERLNKLVVNWADTGASHQAASHASARFKRSGLQLSEELALQAQGSEGEQLDQADIIKLQQGLQALLGLLNAN</sequence>
<keyword evidence="4 5" id="KW-0067">ATP-binding</keyword>
<gene>
    <name evidence="7" type="ORF">GCM10007414_18360</name>
</gene>